<keyword evidence="4 5" id="KW-0472">Membrane</keyword>
<evidence type="ECO:0000256" key="5">
    <source>
        <dbReference type="RuleBase" id="RU363041"/>
    </source>
</evidence>
<keyword evidence="3 5" id="KW-1133">Transmembrane helix</keyword>
<dbReference type="Proteomes" id="UP001226762">
    <property type="component" value="Unassembled WGS sequence"/>
</dbReference>
<keyword evidence="2 5" id="KW-0812">Transmembrane</keyword>
<protein>
    <recommendedName>
        <fullName evidence="5">Probable membrane transporter protein</fullName>
    </recommendedName>
</protein>
<dbReference type="Pfam" id="PF01925">
    <property type="entry name" value="TauE"/>
    <property type="match status" value="1"/>
</dbReference>
<evidence type="ECO:0000256" key="1">
    <source>
        <dbReference type="ARBA" id="ARBA00004141"/>
    </source>
</evidence>
<feature type="transmembrane region" description="Helical" evidence="5">
    <location>
        <begin position="202"/>
        <end position="224"/>
    </location>
</feature>
<dbReference type="GO" id="GO:0005886">
    <property type="term" value="C:plasma membrane"/>
    <property type="evidence" value="ECO:0007669"/>
    <property type="project" value="UniProtKB-SubCell"/>
</dbReference>
<comment type="caution">
    <text evidence="6">The sequence shown here is derived from an EMBL/GenBank/DDBJ whole genome shotgun (WGS) entry which is preliminary data.</text>
</comment>
<dbReference type="RefSeq" id="WP_306737312.1">
    <property type="nucleotide sequence ID" value="NZ_JANHAX010000007.1"/>
</dbReference>
<feature type="transmembrane region" description="Helical" evidence="5">
    <location>
        <begin position="103"/>
        <end position="122"/>
    </location>
</feature>
<reference evidence="6" key="1">
    <citation type="submission" date="2022-07" db="EMBL/GenBank/DDBJ databases">
        <authorList>
            <person name="Otstavnykh N."/>
            <person name="Isaeva M."/>
            <person name="Bystritskaya E."/>
        </authorList>
    </citation>
    <scope>NUCLEOTIDE SEQUENCE</scope>
    <source>
        <strain evidence="6">KCTC 52189</strain>
    </source>
</reference>
<comment type="subcellular location">
    <subcellularLocation>
        <location evidence="5">Cell membrane</location>
        <topology evidence="5">Multi-pass membrane protein</topology>
    </subcellularLocation>
    <subcellularLocation>
        <location evidence="1">Membrane</location>
        <topology evidence="1">Multi-pass membrane protein</topology>
    </subcellularLocation>
</comment>
<feature type="transmembrane region" description="Helical" evidence="5">
    <location>
        <begin position="230"/>
        <end position="248"/>
    </location>
</feature>
<dbReference type="AlphaFoldDB" id="A0AAE3WG00"/>
<dbReference type="InterPro" id="IPR002781">
    <property type="entry name" value="TM_pro_TauE-like"/>
</dbReference>
<organism evidence="6 7">
    <name type="scientific">Marimonas arenosa</name>
    <dbReference type="NCBI Taxonomy" id="1795305"/>
    <lineage>
        <taxon>Bacteria</taxon>
        <taxon>Pseudomonadati</taxon>
        <taxon>Pseudomonadota</taxon>
        <taxon>Alphaproteobacteria</taxon>
        <taxon>Rhodobacterales</taxon>
        <taxon>Paracoccaceae</taxon>
        <taxon>Marimonas</taxon>
    </lineage>
</organism>
<accession>A0AAE3WG00</accession>
<dbReference type="PANTHER" id="PTHR43701:SF2">
    <property type="entry name" value="MEMBRANE TRANSPORTER PROTEIN YJNA-RELATED"/>
    <property type="match status" value="1"/>
</dbReference>
<dbReference type="PANTHER" id="PTHR43701">
    <property type="entry name" value="MEMBRANE TRANSPORTER PROTEIN MJ0441-RELATED"/>
    <property type="match status" value="1"/>
</dbReference>
<dbReference type="InterPro" id="IPR051598">
    <property type="entry name" value="TSUP/Inactive_protease-like"/>
</dbReference>
<evidence type="ECO:0000256" key="2">
    <source>
        <dbReference type="ARBA" id="ARBA00022692"/>
    </source>
</evidence>
<feature type="transmembrane region" description="Helical" evidence="5">
    <location>
        <begin position="168"/>
        <end position="190"/>
    </location>
</feature>
<proteinExistence type="inferred from homology"/>
<feature type="transmembrane region" description="Helical" evidence="5">
    <location>
        <begin position="260"/>
        <end position="278"/>
    </location>
</feature>
<evidence type="ECO:0000313" key="6">
    <source>
        <dbReference type="EMBL" id="MDQ2092004.1"/>
    </source>
</evidence>
<sequence length="279" mass="28689">MVIVTTAAVLLWGVFVGIVFSAIGAAGGILTSFGLITLFGVMEANSVKPMTQLVVLATALVFVPGYMRRASAVVPLGLLLGGGGLIGAYAGSTLSSLYLSDMAQFRPLFGVLTLAVAAQLFWKLLGPGQAPVTGVTPGGAVQLVRTDFSGVIFRYAGRLYSVPAWSPLLAGAVIAMTAAIFGVGGGFLLVPYMASFLMMPMHIIPATAAIAIIMSLVVSISNFLRLGAPLDWGLLLPLTIGAVAGAIIGPQVNKAMKNSALQAVMGVIVFAIGVKYILF</sequence>
<evidence type="ECO:0000256" key="3">
    <source>
        <dbReference type="ARBA" id="ARBA00022989"/>
    </source>
</evidence>
<feature type="transmembrane region" description="Helical" evidence="5">
    <location>
        <begin position="50"/>
        <end position="67"/>
    </location>
</feature>
<comment type="similarity">
    <text evidence="5">Belongs to the 4-toluene sulfonate uptake permease (TSUP) (TC 2.A.102) family.</text>
</comment>
<keyword evidence="7" id="KW-1185">Reference proteome</keyword>
<feature type="transmembrane region" description="Helical" evidence="5">
    <location>
        <begin position="12"/>
        <end position="38"/>
    </location>
</feature>
<gene>
    <name evidence="6" type="ORF">NO357_19050</name>
</gene>
<evidence type="ECO:0000256" key="4">
    <source>
        <dbReference type="ARBA" id="ARBA00023136"/>
    </source>
</evidence>
<dbReference type="EMBL" id="JANHAX010000007">
    <property type="protein sequence ID" value="MDQ2092004.1"/>
    <property type="molecule type" value="Genomic_DNA"/>
</dbReference>
<keyword evidence="5" id="KW-1003">Cell membrane</keyword>
<evidence type="ECO:0000313" key="7">
    <source>
        <dbReference type="Proteomes" id="UP001226762"/>
    </source>
</evidence>
<feature type="transmembrane region" description="Helical" evidence="5">
    <location>
        <begin position="73"/>
        <end position="91"/>
    </location>
</feature>
<reference evidence="6" key="2">
    <citation type="submission" date="2023-02" db="EMBL/GenBank/DDBJ databases">
        <title>'Rhodoalgimonas zhirmunskyi' gen. nov., isolated from a red alga.</title>
        <authorList>
            <person name="Nedashkovskaya O.I."/>
            <person name="Otstavnykh N.Y."/>
            <person name="Bystritskaya E.P."/>
            <person name="Balabanova L.A."/>
            <person name="Isaeva M.P."/>
        </authorList>
    </citation>
    <scope>NUCLEOTIDE SEQUENCE</scope>
    <source>
        <strain evidence="6">KCTC 52189</strain>
    </source>
</reference>
<name>A0AAE3WG00_9RHOB</name>